<feature type="domain" description="RNase H type-1" evidence="1">
    <location>
        <begin position="2"/>
        <end position="97"/>
    </location>
</feature>
<dbReference type="Pfam" id="PF13456">
    <property type="entry name" value="RVT_3"/>
    <property type="match status" value="1"/>
</dbReference>
<dbReference type="PANTHER" id="PTHR47074">
    <property type="entry name" value="BNAC02G40300D PROTEIN"/>
    <property type="match status" value="1"/>
</dbReference>
<dbReference type="InterPro" id="IPR044730">
    <property type="entry name" value="RNase_H-like_dom_plant"/>
</dbReference>
<sequence>MGASSQKLNAVFSPQIVEAIAIRQGLQFAKESGLVPSFLQSDVLLVIQLISFHSMPFSEVGLIVKGIIVLLGSAEFQGVSFVSRTCNGVAQSLAKLAFSLRPDCFSLEDCLICIENIKS</sequence>
<dbReference type="InterPro" id="IPR002156">
    <property type="entry name" value="RNaseH_domain"/>
</dbReference>
<keyword evidence="3" id="KW-1185">Reference proteome</keyword>
<dbReference type="InterPro" id="IPR052929">
    <property type="entry name" value="RNase_H-like_EbsB-rel"/>
</dbReference>
<evidence type="ECO:0000313" key="2">
    <source>
        <dbReference type="EMBL" id="KAK3182716.1"/>
    </source>
</evidence>
<protein>
    <recommendedName>
        <fullName evidence="1">RNase H type-1 domain-containing protein</fullName>
    </recommendedName>
</protein>
<dbReference type="GO" id="GO:0003676">
    <property type="term" value="F:nucleic acid binding"/>
    <property type="evidence" value="ECO:0007669"/>
    <property type="project" value="InterPro"/>
</dbReference>
<dbReference type="AlphaFoldDB" id="A0AAE0DQI3"/>
<dbReference type="CDD" id="cd06222">
    <property type="entry name" value="RNase_H_like"/>
    <property type="match status" value="1"/>
</dbReference>
<dbReference type="EMBL" id="JANJYJ010000010">
    <property type="protein sequence ID" value="KAK3182716.1"/>
    <property type="molecule type" value="Genomic_DNA"/>
</dbReference>
<dbReference type="PANTHER" id="PTHR47074:SF79">
    <property type="entry name" value="PUTATIVE-RELATED"/>
    <property type="match status" value="1"/>
</dbReference>
<evidence type="ECO:0000259" key="1">
    <source>
        <dbReference type="Pfam" id="PF13456"/>
    </source>
</evidence>
<proteinExistence type="predicted"/>
<name>A0AAE0DQI3_9ROSI</name>
<comment type="caution">
    <text evidence="2">The sequence shown here is derived from an EMBL/GenBank/DDBJ whole genome shotgun (WGS) entry which is preliminary data.</text>
</comment>
<organism evidence="2 3">
    <name type="scientific">Dipteronia sinensis</name>
    <dbReference type="NCBI Taxonomy" id="43782"/>
    <lineage>
        <taxon>Eukaryota</taxon>
        <taxon>Viridiplantae</taxon>
        <taxon>Streptophyta</taxon>
        <taxon>Embryophyta</taxon>
        <taxon>Tracheophyta</taxon>
        <taxon>Spermatophyta</taxon>
        <taxon>Magnoliopsida</taxon>
        <taxon>eudicotyledons</taxon>
        <taxon>Gunneridae</taxon>
        <taxon>Pentapetalae</taxon>
        <taxon>rosids</taxon>
        <taxon>malvids</taxon>
        <taxon>Sapindales</taxon>
        <taxon>Sapindaceae</taxon>
        <taxon>Hippocastanoideae</taxon>
        <taxon>Acereae</taxon>
        <taxon>Dipteronia</taxon>
    </lineage>
</organism>
<accession>A0AAE0DQI3</accession>
<evidence type="ECO:0000313" key="3">
    <source>
        <dbReference type="Proteomes" id="UP001281410"/>
    </source>
</evidence>
<reference evidence="2" key="1">
    <citation type="journal article" date="2023" name="Plant J.">
        <title>Genome sequences and population genomics provide insights into the demographic history, inbreeding, and mutation load of two 'living fossil' tree species of Dipteronia.</title>
        <authorList>
            <person name="Feng Y."/>
            <person name="Comes H.P."/>
            <person name="Chen J."/>
            <person name="Zhu S."/>
            <person name="Lu R."/>
            <person name="Zhang X."/>
            <person name="Li P."/>
            <person name="Qiu J."/>
            <person name="Olsen K.M."/>
            <person name="Qiu Y."/>
        </authorList>
    </citation>
    <scope>NUCLEOTIDE SEQUENCE</scope>
    <source>
        <strain evidence="2">NBL</strain>
    </source>
</reference>
<gene>
    <name evidence="2" type="ORF">Dsin_030002</name>
</gene>
<dbReference type="Proteomes" id="UP001281410">
    <property type="component" value="Unassembled WGS sequence"/>
</dbReference>
<dbReference type="GO" id="GO:0004523">
    <property type="term" value="F:RNA-DNA hybrid ribonuclease activity"/>
    <property type="evidence" value="ECO:0007669"/>
    <property type="project" value="InterPro"/>
</dbReference>